<evidence type="ECO:0000313" key="1">
    <source>
        <dbReference type="EMBL" id="SDP87293.1"/>
    </source>
</evidence>
<dbReference type="STRING" id="405564.SAMN04487905_11183"/>
<dbReference type="Gene3D" id="3.90.1200.10">
    <property type="match status" value="1"/>
</dbReference>
<accession>A0A1H0W9Q9</accession>
<dbReference type="OrthoDB" id="3680308at2"/>
<sequence>MSPTESETARADREFAAWMRENLDHSAEHFGLSALGEPVYGWRLLSIGAPAFGADGRYWLRVVTEEPRWAYGDRWRGNTDANAVTGIRKPRVLTTHEWEIPGIRRQRAELMTHLAGHPCGGEDALHEEIQLPDSWWRELRGGLDHLATVPTEREHKNAAEVAERLERVGAHHAVRRWENAGRWETVHGDLHWTNLLCPEFGLLDWTLWGRGPVGTDAATLYCYSLLAPRTAETVWRTFADVLETPNGEIALLHVAARLLRRVEIGDHPELAAPLRELVRRIRSRYRSTEADS</sequence>
<keyword evidence="2" id="KW-1185">Reference proteome</keyword>
<evidence type="ECO:0000313" key="2">
    <source>
        <dbReference type="Proteomes" id="UP000199497"/>
    </source>
</evidence>
<dbReference type="InterPro" id="IPR011009">
    <property type="entry name" value="Kinase-like_dom_sf"/>
</dbReference>
<proteinExistence type="predicted"/>
<reference evidence="2" key="1">
    <citation type="submission" date="2016-10" db="EMBL/GenBank/DDBJ databases">
        <authorList>
            <person name="Varghese N."/>
            <person name="Submissions S."/>
        </authorList>
    </citation>
    <scope>NUCLEOTIDE SEQUENCE [LARGE SCALE GENOMIC DNA]</scope>
    <source>
        <strain evidence="2">DSM 46732</strain>
    </source>
</reference>
<dbReference type="EMBL" id="FNJR01000011">
    <property type="protein sequence ID" value="SDP87293.1"/>
    <property type="molecule type" value="Genomic_DNA"/>
</dbReference>
<dbReference type="SUPFAM" id="SSF56112">
    <property type="entry name" value="Protein kinase-like (PK-like)"/>
    <property type="match status" value="1"/>
</dbReference>
<name>A0A1H0W9Q9_9ACTN</name>
<dbReference type="Proteomes" id="UP000199497">
    <property type="component" value="Unassembled WGS sequence"/>
</dbReference>
<dbReference type="RefSeq" id="WP_092603455.1">
    <property type="nucleotide sequence ID" value="NZ_FNJR01000011.1"/>
</dbReference>
<gene>
    <name evidence="1" type="ORF">SAMN04487905_11183</name>
</gene>
<evidence type="ECO:0008006" key="3">
    <source>
        <dbReference type="Google" id="ProtNLM"/>
    </source>
</evidence>
<protein>
    <recommendedName>
        <fullName evidence="3">Phosphotransferase enzyme family protein</fullName>
    </recommendedName>
</protein>
<dbReference type="AlphaFoldDB" id="A0A1H0W9Q9"/>
<organism evidence="1 2">
    <name type="scientific">Actinopolyspora xinjiangensis</name>
    <dbReference type="NCBI Taxonomy" id="405564"/>
    <lineage>
        <taxon>Bacteria</taxon>
        <taxon>Bacillati</taxon>
        <taxon>Actinomycetota</taxon>
        <taxon>Actinomycetes</taxon>
        <taxon>Actinopolysporales</taxon>
        <taxon>Actinopolysporaceae</taxon>
        <taxon>Actinopolyspora</taxon>
    </lineage>
</organism>